<keyword evidence="1" id="KW-0472">Membrane</keyword>
<evidence type="ECO:0008006" key="4">
    <source>
        <dbReference type="Google" id="ProtNLM"/>
    </source>
</evidence>
<accession>A0A0D8Y7U3</accession>
<dbReference type="AlphaFoldDB" id="A0A0D8Y7U3"/>
<protein>
    <recommendedName>
        <fullName evidence="4">CX domain-containing protein</fullName>
    </recommendedName>
</protein>
<reference evidence="2 3" key="1">
    <citation type="submission" date="2013-11" db="EMBL/GenBank/DDBJ databases">
        <title>Draft genome of the bovine lungworm Dictyocaulus viviparus.</title>
        <authorList>
            <person name="Mitreva M."/>
        </authorList>
    </citation>
    <scope>NUCLEOTIDE SEQUENCE [LARGE SCALE GENOMIC DNA]</scope>
    <source>
        <strain evidence="2 3">HannoverDv2000</strain>
    </source>
</reference>
<evidence type="ECO:0000256" key="1">
    <source>
        <dbReference type="SAM" id="Phobius"/>
    </source>
</evidence>
<dbReference type="EMBL" id="KN716171">
    <property type="protein sequence ID" value="KJH52064.1"/>
    <property type="molecule type" value="Genomic_DNA"/>
</dbReference>
<dbReference type="OrthoDB" id="5818583at2759"/>
<reference evidence="3" key="2">
    <citation type="journal article" date="2016" name="Sci. Rep.">
        <title>Dictyocaulus viviparus genome, variome and transcriptome elucidate lungworm biology and support future intervention.</title>
        <authorList>
            <person name="McNulty S.N."/>
            <person name="Strube C."/>
            <person name="Rosa B.A."/>
            <person name="Martin J.C."/>
            <person name="Tyagi R."/>
            <person name="Choi Y.J."/>
            <person name="Wang Q."/>
            <person name="Hallsworth Pepin K."/>
            <person name="Zhang X."/>
            <person name="Ozersky P."/>
            <person name="Wilson R.K."/>
            <person name="Sternberg P.W."/>
            <person name="Gasser R.B."/>
            <person name="Mitreva M."/>
        </authorList>
    </citation>
    <scope>NUCLEOTIDE SEQUENCE [LARGE SCALE GENOMIC DNA]</scope>
    <source>
        <strain evidence="3">HannoverDv2000</strain>
    </source>
</reference>
<proteinExistence type="predicted"/>
<keyword evidence="1" id="KW-1133">Transmembrane helix</keyword>
<organism evidence="2 3">
    <name type="scientific">Dictyocaulus viviparus</name>
    <name type="common">Bovine lungworm</name>
    <dbReference type="NCBI Taxonomy" id="29172"/>
    <lineage>
        <taxon>Eukaryota</taxon>
        <taxon>Metazoa</taxon>
        <taxon>Ecdysozoa</taxon>
        <taxon>Nematoda</taxon>
        <taxon>Chromadorea</taxon>
        <taxon>Rhabditida</taxon>
        <taxon>Rhabditina</taxon>
        <taxon>Rhabditomorpha</taxon>
        <taxon>Strongyloidea</taxon>
        <taxon>Metastrongylidae</taxon>
        <taxon>Dictyocaulus</taxon>
    </lineage>
</organism>
<evidence type="ECO:0000313" key="2">
    <source>
        <dbReference type="EMBL" id="KJH52064.1"/>
    </source>
</evidence>
<evidence type="ECO:0000313" key="3">
    <source>
        <dbReference type="Proteomes" id="UP000053766"/>
    </source>
</evidence>
<keyword evidence="3" id="KW-1185">Reference proteome</keyword>
<gene>
    <name evidence="2" type="ORF">DICVIV_01766</name>
</gene>
<sequence length="215" mass="24729">MAAAGTGSRWDGLVTTNNRALQRQYDTDIVRSNTLLNAPNSIRTKLIDQKINIGDDQYGIVSDSIPTDRNVNVFEILQVFIKIVTIIELIKAAIDPWFYDCYYGIANSQVRIVEHCYKDIGCCQYGCCDNVDWHVKYGWAVALIVIFCILVVIAFVIWLIVWLINRSKDKRQKQDLIYEQSAFASPTLLQRPLAETRAPIEKYDYELPCSNVYRY</sequence>
<feature type="transmembrane region" description="Helical" evidence="1">
    <location>
        <begin position="137"/>
        <end position="164"/>
    </location>
</feature>
<keyword evidence="1" id="KW-0812">Transmembrane</keyword>
<name>A0A0D8Y7U3_DICVI</name>
<dbReference type="Proteomes" id="UP000053766">
    <property type="component" value="Unassembled WGS sequence"/>
</dbReference>